<keyword evidence="4" id="KW-0030">Aminoacyl-tRNA synthetase</keyword>
<dbReference type="EMBL" id="JACNJZ010000108">
    <property type="protein sequence ID" value="MBC8317807.1"/>
    <property type="molecule type" value="Genomic_DNA"/>
</dbReference>
<evidence type="ECO:0000313" key="7">
    <source>
        <dbReference type="Proteomes" id="UP000614424"/>
    </source>
</evidence>
<dbReference type="Gene3D" id="1.20.120.1910">
    <property type="entry name" value="Cysteine-tRNA ligase, C-terminal anti-codon recognition domain"/>
    <property type="match status" value="1"/>
</dbReference>
<dbReference type="GO" id="GO:0006418">
    <property type="term" value="P:tRNA aminoacylation for protein translation"/>
    <property type="evidence" value="ECO:0007669"/>
    <property type="project" value="InterPro"/>
</dbReference>
<name>A0A8J6NE41_9BACT</name>
<dbReference type="GO" id="GO:0005524">
    <property type="term" value="F:ATP binding"/>
    <property type="evidence" value="ECO:0007669"/>
    <property type="project" value="UniProtKB-KW"/>
</dbReference>
<organism evidence="6 7">
    <name type="scientific">Candidatus Desulfobia pelagia</name>
    <dbReference type="NCBI Taxonomy" id="2841692"/>
    <lineage>
        <taxon>Bacteria</taxon>
        <taxon>Pseudomonadati</taxon>
        <taxon>Thermodesulfobacteriota</taxon>
        <taxon>Desulfobulbia</taxon>
        <taxon>Desulfobulbales</taxon>
        <taxon>Desulfobulbaceae</taxon>
        <taxon>Candidatus Desulfobia</taxon>
    </lineage>
</organism>
<accession>A0A8J6NE41</accession>
<dbReference type="GO" id="GO:0004812">
    <property type="term" value="F:aminoacyl-tRNA ligase activity"/>
    <property type="evidence" value="ECO:0007669"/>
    <property type="project" value="UniProtKB-KW"/>
</dbReference>
<sequence>MGSGELTATMVEVHKSLLAKLGDSPKAVFLDTPAGFQLNADQISQKAAEYFTSRINYPLSIASFKSRKAVDTYEAKQAFSMLNSADYVLVGPGSPTYAVSQWQDTPVPALIKKLIEDGGCFVAASAAALTVGALTLPVYEIYKVGSDLSWAPGMNILSYFDLDLVVIPHWNNAEGGTHDTRFCYMGEPRFHELEKQIPAHVSILGLDEHTACILDFKNQEAEVRGIGSICLRKQGEEITFSNGDRFPLDVLRNPSSVIQKKTSAKHEKKRTPQTQKQDETFWHSIHSIESQFSDGIEKKNINQTINAVLDFDKTLWIAQENAESPEFLSQAREKFREMVVCLGTVLSSTSQTEKRFNKLVEELLSLRTSFREKKQWQEADEIRRCLEQSDIIIDDDPAGSSWRIKQ</sequence>
<gene>
    <name evidence="6" type="ORF">H8E41_07855</name>
</gene>
<dbReference type="AlphaFoldDB" id="A0A8J6NE41"/>
<reference evidence="6 7" key="1">
    <citation type="submission" date="2020-08" db="EMBL/GenBank/DDBJ databases">
        <title>Bridging the membrane lipid divide: bacteria of the FCB group superphylum have the potential to synthesize archaeal ether lipids.</title>
        <authorList>
            <person name="Villanueva L."/>
            <person name="Von Meijenfeldt F.A.B."/>
            <person name="Westbye A.B."/>
            <person name="Yadav S."/>
            <person name="Hopmans E.C."/>
            <person name="Dutilh B.E."/>
            <person name="Sinninghe Damste J.S."/>
        </authorList>
    </citation>
    <scope>NUCLEOTIDE SEQUENCE [LARGE SCALE GENOMIC DNA]</scope>
    <source>
        <strain evidence="6">NIOZ-UU47</strain>
    </source>
</reference>
<keyword evidence="2" id="KW-0547">Nucleotide-binding</keyword>
<dbReference type="Gene3D" id="3.40.50.880">
    <property type="match status" value="1"/>
</dbReference>
<comment type="caution">
    <text evidence="6">The sequence shown here is derived from an EMBL/GenBank/DDBJ whole genome shotgun (WGS) entry which is preliminary data.</text>
</comment>
<evidence type="ECO:0000256" key="2">
    <source>
        <dbReference type="ARBA" id="ARBA00022741"/>
    </source>
</evidence>
<dbReference type="SUPFAM" id="SSF47323">
    <property type="entry name" value="Anticodon-binding domain of a subclass of class I aminoacyl-tRNA synthetases"/>
    <property type="match status" value="1"/>
</dbReference>
<feature type="region of interest" description="Disordered" evidence="5">
    <location>
        <begin position="259"/>
        <end position="278"/>
    </location>
</feature>
<evidence type="ECO:0000256" key="1">
    <source>
        <dbReference type="ARBA" id="ARBA00022598"/>
    </source>
</evidence>
<evidence type="ECO:0000256" key="5">
    <source>
        <dbReference type="SAM" id="MobiDB-lite"/>
    </source>
</evidence>
<feature type="compositionally biased region" description="Basic residues" evidence="5">
    <location>
        <begin position="262"/>
        <end position="271"/>
    </location>
</feature>
<evidence type="ECO:0000256" key="3">
    <source>
        <dbReference type="ARBA" id="ARBA00022840"/>
    </source>
</evidence>
<keyword evidence="3" id="KW-0067">ATP-binding</keyword>
<dbReference type="InterPro" id="IPR009080">
    <property type="entry name" value="tRNAsynth_Ia_anticodon-bd"/>
</dbReference>
<evidence type="ECO:0000313" key="6">
    <source>
        <dbReference type="EMBL" id="MBC8317807.1"/>
    </source>
</evidence>
<keyword evidence="1" id="KW-0436">Ligase</keyword>
<dbReference type="Proteomes" id="UP000614424">
    <property type="component" value="Unassembled WGS sequence"/>
</dbReference>
<evidence type="ECO:0008006" key="8">
    <source>
        <dbReference type="Google" id="ProtNLM"/>
    </source>
</evidence>
<dbReference type="InterPro" id="IPR029062">
    <property type="entry name" value="Class_I_gatase-like"/>
</dbReference>
<protein>
    <recommendedName>
        <fullName evidence="8">Cysteinyl-tRNA synthetase</fullName>
    </recommendedName>
</protein>
<evidence type="ECO:0000256" key="4">
    <source>
        <dbReference type="ARBA" id="ARBA00023146"/>
    </source>
</evidence>
<proteinExistence type="predicted"/>